<name>A0A7S5RA10_9CAUD</name>
<gene>
    <name evidence="1" type="ORF">EVB57_002</name>
</gene>
<accession>A0A7S5RA10</accession>
<evidence type="ECO:0000313" key="1">
    <source>
        <dbReference type="EMBL" id="QIG68279.1"/>
    </source>
</evidence>
<protein>
    <submittedName>
        <fullName evidence="1">Uncharacterized protein</fullName>
    </submittedName>
</protein>
<keyword evidence="2" id="KW-1185">Reference proteome</keyword>
<dbReference type="Proteomes" id="UP000612125">
    <property type="component" value="Segment"/>
</dbReference>
<proteinExistence type="predicted"/>
<reference evidence="1 2" key="1">
    <citation type="submission" date="2020-01" db="EMBL/GenBank/DDBJ databases">
        <title>Patterns of diversity and host range of bacteriophage communities associated with bean-nodulatin bacteria.</title>
        <authorList>
            <person name="Vann Cauwenberghe J."/>
            <person name="Santamaria R.I."/>
            <person name="Bustos P."/>
            <person name="Juarez S."/>
            <person name="Gonzalez V."/>
        </authorList>
    </citation>
    <scope>NUCLEOTIDE SEQUENCE [LARGE SCALE GENOMIC DNA]</scope>
    <source>
        <strain evidence="2">RHph</strain>
    </source>
</reference>
<evidence type="ECO:0000313" key="2">
    <source>
        <dbReference type="Proteomes" id="UP000612125"/>
    </source>
</evidence>
<dbReference type="EMBL" id="MN988488">
    <property type="protein sequence ID" value="QIG68279.1"/>
    <property type="molecule type" value="Genomic_DNA"/>
</dbReference>
<organism evidence="1 2">
    <name type="scientific">Rhizobium phage RHph_Y1_20</name>
    <dbReference type="NCBI Taxonomy" id="2509571"/>
    <lineage>
        <taxon>Viruses</taxon>
        <taxon>Duplodnaviria</taxon>
        <taxon>Heunggongvirae</taxon>
        <taxon>Uroviricota</taxon>
        <taxon>Caudoviricetes</taxon>
        <taxon>Autographivirales</taxon>
        <taxon>Dunnvirinae</taxon>
        <taxon>Tepoztlanvirus</taxon>
        <taxon>Tepoztlanvirus RHphY120</taxon>
    </lineage>
</organism>
<sequence length="75" mass="8754">MARQKQHTLKLTERQLRKLARLVGNYTAGSDRDLYQLYEKLCTLHERELNEKPGGYGRVDDCQGQQFPIINFDNA</sequence>